<dbReference type="AlphaFoldDB" id="A0AAV1PDC4"/>
<gene>
    <name evidence="2" type="ORF">FSCOSCO3_A027363</name>
</gene>
<dbReference type="Proteomes" id="UP001314229">
    <property type="component" value="Unassembled WGS sequence"/>
</dbReference>
<proteinExistence type="predicted"/>
<feature type="region of interest" description="Disordered" evidence="1">
    <location>
        <begin position="16"/>
        <end position="39"/>
    </location>
</feature>
<accession>A0AAV1PDC4</accession>
<evidence type="ECO:0000313" key="2">
    <source>
        <dbReference type="EMBL" id="CAK6969555.1"/>
    </source>
</evidence>
<protein>
    <submittedName>
        <fullName evidence="2">Uncharacterized protein</fullName>
    </submittedName>
</protein>
<sequence length="123" mass="13260">MPPGAECQHRGQMGAPVLYLPPGASPPDTPHHHPLPQPPHPPPFSCHLCRPAPSCQQFKSGAAASWRSLACARQLTTQLCRCCQGWGGRQKMATPATARLTSVLPVGTTEWYFLSRCDTASMS</sequence>
<comment type="caution">
    <text evidence="2">The sequence shown here is derived from an EMBL/GenBank/DDBJ whole genome shotgun (WGS) entry which is preliminary data.</text>
</comment>
<name>A0AAV1PDC4_SCOSC</name>
<evidence type="ECO:0000313" key="3">
    <source>
        <dbReference type="Proteomes" id="UP001314229"/>
    </source>
</evidence>
<dbReference type="EMBL" id="CAWUFR010000137">
    <property type="protein sequence ID" value="CAK6969555.1"/>
    <property type="molecule type" value="Genomic_DNA"/>
</dbReference>
<organism evidence="2 3">
    <name type="scientific">Scomber scombrus</name>
    <name type="common">Atlantic mackerel</name>
    <name type="synonym">Scomber vernalis</name>
    <dbReference type="NCBI Taxonomy" id="13677"/>
    <lineage>
        <taxon>Eukaryota</taxon>
        <taxon>Metazoa</taxon>
        <taxon>Chordata</taxon>
        <taxon>Craniata</taxon>
        <taxon>Vertebrata</taxon>
        <taxon>Euteleostomi</taxon>
        <taxon>Actinopterygii</taxon>
        <taxon>Neopterygii</taxon>
        <taxon>Teleostei</taxon>
        <taxon>Neoteleostei</taxon>
        <taxon>Acanthomorphata</taxon>
        <taxon>Pelagiaria</taxon>
        <taxon>Scombriformes</taxon>
        <taxon>Scombridae</taxon>
        <taxon>Scomber</taxon>
    </lineage>
</organism>
<keyword evidence="3" id="KW-1185">Reference proteome</keyword>
<evidence type="ECO:0000256" key="1">
    <source>
        <dbReference type="SAM" id="MobiDB-lite"/>
    </source>
</evidence>
<reference evidence="2 3" key="1">
    <citation type="submission" date="2024-01" db="EMBL/GenBank/DDBJ databases">
        <authorList>
            <person name="Alioto T."/>
            <person name="Alioto T."/>
            <person name="Gomez Garrido J."/>
        </authorList>
    </citation>
    <scope>NUCLEOTIDE SEQUENCE [LARGE SCALE GENOMIC DNA]</scope>
</reference>